<dbReference type="InterPro" id="IPR003593">
    <property type="entry name" value="AAA+_ATPase"/>
</dbReference>
<evidence type="ECO:0000313" key="6">
    <source>
        <dbReference type="Proteomes" id="UP000293852"/>
    </source>
</evidence>
<dbReference type="InterPro" id="IPR003439">
    <property type="entry name" value="ABC_transporter-like_ATP-bd"/>
</dbReference>
<keyword evidence="3 5" id="KW-0067">ATP-binding</keyword>
<dbReference type="Gene3D" id="3.40.50.300">
    <property type="entry name" value="P-loop containing nucleotide triphosphate hydrolases"/>
    <property type="match status" value="1"/>
</dbReference>
<dbReference type="InterPro" id="IPR027417">
    <property type="entry name" value="P-loop_NTPase"/>
</dbReference>
<dbReference type="InterPro" id="IPR017911">
    <property type="entry name" value="MacB-like_ATP-bd"/>
</dbReference>
<evidence type="ECO:0000259" key="4">
    <source>
        <dbReference type="PROSITE" id="PS50893"/>
    </source>
</evidence>
<proteinExistence type="predicted"/>
<dbReference type="PROSITE" id="PS00211">
    <property type="entry name" value="ABC_TRANSPORTER_1"/>
    <property type="match status" value="1"/>
</dbReference>
<feature type="domain" description="ABC transporter" evidence="4">
    <location>
        <begin position="15"/>
        <end position="244"/>
    </location>
</feature>
<evidence type="ECO:0000256" key="3">
    <source>
        <dbReference type="ARBA" id="ARBA00022840"/>
    </source>
</evidence>
<comment type="caution">
    <text evidence="5">The sequence shown here is derived from an EMBL/GenBank/DDBJ whole genome shotgun (WGS) entry which is preliminary data.</text>
</comment>
<dbReference type="FunFam" id="3.40.50.300:FF:000032">
    <property type="entry name" value="Export ABC transporter ATP-binding protein"/>
    <property type="match status" value="1"/>
</dbReference>
<dbReference type="Proteomes" id="UP000293852">
    <property type="component" value="Unassembled WGS sequence"/>
</dbReference>
<dbReference type="CDD" id="cd03255">
    <property type="entry name" value="ABC_MJ0796_LolCDE_FtsE"/>
    <property type="match status" value="1"/>
</dbReference>
<dbReference type="RefSeq" id="WP_130412242.1">
    <property type="nucleotide sequence ID" value="NZ_SGWX01000001.1"/>
</dbReference>
<gene>
    <name evidence="5" type="ORF">EV386_0631</name>
</gene>
<dbReference type="PANTHER" id="PTHR24220">
    <property type="entry name" value="IMPORT ATP-BINDING PROTEIN"/>
    <property type="match status" value="1"/>
</dbReference>
<dbReference type="InterPro" id="IPR015854">
    <property type="entry name" value="ABC_transpr_LolD-like"/>
</dbReference>
<dbReference type="OrthoDB" id="9778572at2"/>
<reference evidence="5 6" key="1">
    <citation type="submission" date="2019-02" db="EMBL/GenBank/DDBJ databases">
        <title>Sequencing the genomes of 1000 actinobacteria strains.</title>
        <authorList>
            <person name="Klenk H.-P."/>
        </authorList>
    </citation>
    <scope>NUCLEOTIDE SEQUENCE [LARGE SCALE GENOMIC DNA]</scope>
    <source>
        <strain evidence="5 6">DSM 16932</strain>
    </source>
</reference>
<keyword evidence="2" id="KW-0547">Nucleotide-binding</keyword>
<dbReference type="PROSITE" id="PS50893">
    <property type="entry name" value="ABC_TRANSPORTER_2"/>
    <property type="match status" value="1"/>
</dbReference>
<dbReference type="EMBL" id="SGWX01000001">
    <property type="protein sequence ID" value="RZS60376.1"/>
    <property type="molecule type" value="Genomic_DNA"/>
</dbReference>
<evidence type="ECO:0000256" key="1">
    <source>
        <dbReference type="ARBA" id="ARBA00022448"/>
    </source>
</evidence>
<organism evidence="5 6">
    <name type="scientific">Xylanimonas ulmi</name>
    <dbReference type="NCBI Taxonomy" id="228973"/>
    <lineage>
        <taxon>Bacteria</taxon>
        <taxon>Bacillati</taxon>
        <taxon>Actinomycetota</taxon>
        <taxon>Actinomycetes</taxon>
        <taxon>Micrococcales</taxon>
        <taxon>Promicromonosporaceae</taxon>
        <taxon>Xylanimonas</taxon>
    </lineage>
</organism>
<dbReference type="GO" id="GO:0005524">
    <property type="term" value="F:ATP binding"/>
    <property type="evidence" value="ECO:0007669"/>
    <property type="project" value="UniProtKB-KW"/>
</dbReference>
<dbReference type="SUPFAM" id="SSF52540">
    <property type="entry name" value="P-loop containing nucleoside triphosphate hydrolases"/>
    <property type="match status" value="1"/>
</dbReference>
<keyword evidence="1" id="KW-0813">Transport</keyword>
<accession>A0A4Q7LYM5</accession>
<evidence type="ECO:0000313" key="5">
    <source>
        <dbReference type="EMBL" id="RZS60376.1"/>
    </source>
</evidence>
<protein>
    <submittedName>
        <fullName evidence="5">Putative ABC transport system ATP-binding protein</fullName>
    </submittedName>
</protein>
<dbReference type="InterPro" id="IPR017871">
    <property type="entry name" value="ABC_transporter-like_CS"/>
</dbReference>
<sequence>MTAVLTAPVPTAPVLEVRDVTKTYPGSPPLTVLHPTTLAIASGDQVAVVGQSGSGKSTLLSILGTLDAPTSGQVLVDGVDVTALRERQRSAIRAERIGFVFQQFHLMPTLTALDNVATGLLYSGVRHAERRARAAAALDAVGLGPRLRHRPGQLSGGEQQRVAIARALVRAPGVLLADEPTGALDSATGAAIVTLLADVAARGTAVVVVTHDQDIAARFARRVHLRDGVATPALTTPQEASCPAA</sequence>
<evidence type="ECO:0000256" key="2">
    <source>
        <dbReference type="ARBA" id="ARBA00022741"/>
    </source>
</evidence>
<keyword evidence="6" id="KW-1185">Reference proteome</keyword>
<dbReference type="GO" id="GO:0022857">
    <property type="term" value="F:transmembrane transporter activity"/>
    <property type="evidence" value="ECO:0007669"/>
    <property type="project" value="TreeGrafter"/>
</dbReference>
<dbReference type="GO" id="GO:0098796">
    <property type="term" value="C:membrane protein complex"/>
    <property type="evidence" value="ECO:0007669"/>
    <property type="project" value="UniProtKB-ARBA"/>
</dbReference>
<name>A0A4Q7LYM5_9MICO</name>
<dbReference type="GO" id="GO:0005886">
    <property type="term" value="C:plasma membrane"/>
    <property type="evidence" value="ECO:0007669"/>
    <property type="project" value="TreeGrafter"/>
</dbReference>
<dbReference type="AlphaFoldDB" id="A0A4Q7LYM5"/>
<dbReference type="GO" id="GO:0016887">
    <property type="term" value="F:ATP hydrolysis activity"/>
    <property type="evidence" value="ECO:0007669"/>
    <property type="project" value="InterPro"/>
</dbReference>
<dbReference type="PANTHER" id="PTHR24220:SF86">
    <property type="entry name" value="ABC TRANSPORTER ABCH.1"/>
    <property type="match status" value="1"/>
</dbReference>
<dbReference type="Pfam" id="PF00005">
    <property type="entry name" value="ABC_tran"/>
    <property type="match status" value="1"/>
</dbReference>
<dbReference type="SMART" id="SM00382">
    <property type="entry name" value="AAA"/>
    <property type="match status" value="1"/>
</dbReference>